<keyword evidence="1" id="KW-1133">Transmembrane helix</keyword>
<protein>
    <recommendedName>
        <fullName evidence="2">Acyltransferase 3 domain-containing protein</fullName>
    </recommendedName>
</protein>
<feature type="transmembrane region" description="Helical" evidence="1">
    <location>
        <begin position="61"/>
        <end position="80"/>
    </location>
</feature>
<accession>A0A9D9E6N5</accession>
<dbReference type="Pfam" id="PF01757">
    <property type="entry name" value="Acyl_transf_3"/>
    <property type="match status" value="1"/>
</dbReference>
<sequence length="222" mass="25460">LSFLEILYKPAAGYFLWFIWVLWWAFLIVPFFKTTKAKLLLFVLSLLLYAMPWDLGEYFCLNMFGRMFVFFVIGILSYEFKEMISKLAPFGLVIVAAFALSEIFYLFYPDFINTAVLEFITSLLGIYVVYVISKFIAKRSSSTSLLLQISATSYVIYLLHTTFEGLAKGVIDKIGWLASCNNDIVFSIDALIIIAMGVFGPFLLQKYILQKFSTTRLLFGLK</sequence>
<dbReference type="AlphaFoldDB" id="A0A9D9E6N5"/>
<keyword evidence="1" id="KW-0812">Transmembrane</keyword>
<dbReference type="EMBL" id="JADIMW010000038">
    <property type="protein sequence ID" value="MBO8438014.1"/>
    <property type="molecule type" value="Genomic_DNA"/>
</dbReference>
<organism evidence="3 4">
    <name type="scientific">Candidatus Caccoplasma merdipullorum</name>
    <dbReference type="NCBI Taxonomy" id="2840718"/>
    <lineage>
        <taxon>Bacteria</taxon>
        <taxon>Pseudomonadati</taxon>
        <taxon>Bacteroidota</taxon>
        <taxon>Bacteroidia</taxon>
        <taxon>Bacteroidales</taxon>
        <taxon>Bacteroidaceae</taxon>
        <taxon>Bacteroidaceae incertae sedis</taxon>
        <taxon>Candidatus Caccoplasma</taxon>
    </lineage>
</organism>
<feature type="transmembrane region" description="Helical" evidence="1">
    <location>
        <begin position="12"/>
        <end position="32"/>
    </location>
</feature>
<gene>
    <name evidence="3" type="ORF">IAC54_03835</name>
</gene>
<name>A0A9D9E6N5_9BACT</name>
<evidence type="ECO:0000313" key="3">
    <source>
        <dbReference type="EMBL" id="MBO8438014.1"/>
    </source>
</evidence>
<feature type="transmembrane region" description="Helical" evidence="1">
    <location>
        <begin position="87"/>
        <end position="108"/>
    </location>
</feature>
<feature type="transmembrane region" description="Helical" evidence="1">
    <location>
        <begin position="145"/>
        <end position="163"/>
    </location>
</feature>
<reference evidence="3" key="1">
    <citation type="submission" date="2020-10" db="EMBL/GenBank/DDBJ databases">
        <authorList>
            <person name="Gilroy R."/>
        </authorList>
    </citation>
    <scope>NUCLEOTIDE SEQUENCE</scope>
    <source>
        <strain evidence="3">G3-4614</strain>
    </source>
</reference>
<evidence type="ECO:0000259" key="2">
    <source>
        <dbReference type="Pfam" id="PF01757"/>
    </source>
</evidence>
<feature type="transmembrane region" description="Helical" evidence="1">
    <location>
        <begin position="114"/>
        <end position="133"/>
    </location>
</feature>
<feature type="transmembrane region" description="Helical" evidence="1">
    <location>
        <begin position="39"/>
        <end position="55"/>
    </location>
</feature>
<feature type="domain" description="Acyltransferase 3" evidence="2">
    <location>
        <begin position="15"/>
        <end position="204"/>
    </location>
</feature>
<dbReference type="InterPro" id="IPR002656">
    <property type="entry name" value="Acyl_transf_3_dom"/>
</dbReference>
<keyword evidence="1" id="KW-0472">Membrane</keyword>
<comment type="caution">
    <text evidence="3">The sequence shown here is derived from an EMBL/GenBank/DDBJ whole genome shotgun (WGS) entry which is preliminary data.</text>
</comment>
<dbReference type="GO" id="GO:0016747">
    <property type="term" value="F:acyltransferase activity, transferring groups other than amino-acyl groups"/>
    <property type="evidence" value="ECO:0007669"/>
    <property type="project" value="InterPro"/>
</dbReference>
<evidence type="ECO:0000313" key="4">
    <source>
        <dbReference type="Proteomes" id="UP000823636"/>
    </source>
</evidence>
<feature type="transmembrane region" description="Helical" evidence="1">
    <location>
        <begin position="183"/>
        <end position="204"/>
    </location>
</feature>
<evidence type="ECO:0000256" key="1">
    <source>
        <dbReference type="SAM" id="Phobius"/>
    </source>
</evidence>
<reference evidence="3" key="2">
    <citation type="journal article" date="2021" name="PeerJ">
        <title>Extensive microbial diversity within the chicken gut microbiome revealed by metagenomics and culture.</title>
        <authorList>
            <person name="Gilroy R."/>
            <person name="Ravi A."/>
            <person name="Getino M."/>
            <person name="Pursley I."/>
            <person name="Horton D.L."/>
            <person name="Alikhan N.F."/>
            <person name="Baker D."/>
            <person name="Gharbi K."/>
            <person name="Hall N."/>
            <person name="Watson M."/>
            <person name="Adriaenssens E.M."/>
            <person name="Foster-Nyarko E."/>
            <person name="Jarju S."/>
            <person name="Secka A."/>
            <person name="Antonio M."/>
            <person name="Oren A."/>
            <person name="Chaudhuri R.R."/>
            <person name="La Ragione R."/>
            <person name="Hildebrand F."/>
            <person name="Pallen M.J."/>
        </authorList>
    </citation>
    <scope>NUCLEOTIDE SEQUENCE</scope>
    <source>
        <strain evidence="3">G3-4614</strain>
    </source>
</reference>
<feature type="non-terminal residue" evidence="3">
    <location>
        <position position="1"/>
    </location>
</feature>
<proteinExistence type="predicted"/>
<dbReference type="Proteomes" id="UP000823636">
    <property type="component" value="Unassembled WGS sequence"/>
</dbReference>